<protein>
    <recommendedName>
        <fullName evidence="3">Serine protease</fullName>
    </recommendedName>
</protein>
<name>A0ABQ1FQB2_9GAMM</name>
<organism evidence="1 2">
    <name type="scientific">Dyella nitratireducens</name>
    <dbReference type="NCBI Taxonomy" id="1849580"/>
    <lineage>
        <taxon>Bacteria</taxon>
        <taxon>Pseudomonadati</taxon>
        <taxon>Pseudomonadota</taxon>
        <taxon>Gammaproteobacteria</taxon>
        <taxon>Lysobacterales</taxon>
        <taxon>Rhodanobacteraceae</taxon>
        <taxon>Dyella</taxon>
    </lineage>
</organism>
<dbReference type="Proteomes" id="UP000620046">
    <property type="component" value="Unassembled WGS sequence"/>
</dbReference>
<dbReference type="SUPFAM" id="SSF50494">
    <property type="entry name" value="Trypsin-like serine proteases"/>
    <property type="match status" value="1"/>
</dbReference>
<dbReference type="EMBL" id="BMJA01000001">
    <property type="protein sequence ID" value="GGA23332.1"/>
    <property type="molecule type" value="Genomic_DNA"/>
</dbReference>
<evidence type="ECO:0000313" key="2">
    <source>
        <dbReference type="Proteomes" id="UP000620046"/>
    </source>
</evidence>
<comment type="caution">
    <text evidence="1">The sequence shown here is derived from an EMBL/GenBank/DDBJ whole genome shotgun (WGS) entry which is preliminary data.</text>
</comment>
<proteinExistence type="predicted"/>
<evidence type="ECO:0000313" key="1">
    <source>
        <dbReference type="EMBL" id="GGA23332.1"/>
    </source>
</evidence>
<accession>A0ABQ1FQB2</accession>
<dbReference type="InterPro" id="IPR009003">
    <property type="entry name" value="Peptidase_S1_PA"/>
</dbReference>
<evidence type="ECO:0008006" key="3">
    <source>
        <dbReference type="Google" id="ProtNLM"/>
    </source>
</evidence>
<keyword evidence="2" id="KW-1185">Reference proteome</keyword>
<sequence length="322" mass="34599">MLLSTDPKAGLFKAVGRLQAGSGNSLSTGTLIAGSASPNPNSPALILTTLHSALASDYKQWPKGAVLNKPIDGNFIPGYFKDTQPSHKPYQLDRIVYGDPNSDTAIVSLKATYGDLKRLGIEPMQLGSTKMHPGMHVEMAHVPQEGIPESERFMRYSTGVTGTAITRRKDDALFPNVGTMNLSGARRGSSGAAVIAGGKVVGVLFDGEEHLVHGVNTYFSPIDHLFPVLNVPPAVPNSREVFIAPNTGAFKYTLRQGPDAGWDIYVRKDGDVIKVDKPLWRNQGQGRENRPLAPPPPIAGYRYQGEGANSDISTLIYVPEAV</sequence>
<gene>
    <name evidence="1" type="ORF">GCM10010981_09560</name>
</gene>
<reference evidence="2" key="1">
    <citation type="journal article" date="2019" name="Int. J. Syst. Evol. Microbiol.">
        <title>The Global Catalogue of Microorganisms (GCM) 10K type strain sequencing project: providing services to taxonomists for standard genome sequencing and annotation.</title>
        <authorList>
            <consortium name="The Broad Institute Genomics Platform"/>
            <consortium name="The Broad Institute Genome Sequencing Center for Infectious Disease"/>
            <person name="Wu L."/>
            <person name="Ma J."/>
        </authorList>
    </citation>
    <scope>NUCLEOTIDE SEQUENCE [LARGE SCALE GENOMIC DNA]</scope>
    <source>
        <strain evidence="2">CGMCC 1.15439</strain>
    </source>
</reference>